<proteinExistence type="predicted"/>
<evidence type="ECO:0000259" key="3">
    <source>
        <dbReference type="PROSITE" id="PS51272"/>
    </source>
</evidence>
<dbReference type="InterPro" id="IPR014755">
    <property type="entry name" value="Cu-Rt/internalin_Ig-like"/>
</dbReference>
<dbReference type="EMBL" id="JAFBEE010000006">
    <property type="protein sequence ID" value="MBM7614803.1"/>
    <property type="molecule type" value="Genomic_DNA"/>
</dbReference>
<dbReference type="InterPro" id="IPR032812">
    <property type="entry name" value="SbsA_Ig"/>
</dbReference>
<feature type="domain" description="SLH" evidence="3">
    <location>
        <begin position="49"/>
        <end position="112"/>
    </location>
</feature>
<reference evidence="4 5" key="1">
    <citation type="submission" date="2021-01" db="EMBL/GenBank/DDBJ databases">
        <title>Genomic Encyclopedia of Type Strains, Phase IV (KMG-IV): sequencing the most valuable type-strain genomes for metagenomic binning, comparative biology and taxonomic classification.</title>
        <authorList>
            <person name="Goeker M."/>
        </authorList>
    </citation>
    <scope>NUCLEOTIDE SEQUENCE [LARGE SCALE GENOMIC DNA]</scope>
    <source>
        <strain evidence="4 5">DSM 25890</strain>
    </source>
</reference>
<evidence type="ECO:0000313" key="5">
    <source>
        <dbReference type="Proteomes" id="UP001314796"/>
    </source>
</evidence>
<accession>A0ABS2NPD1</accession>
<keyword evidence="2" id="KW-0677">Repeat</keyword>
<dbReference type="Gene3D" id="2.60.40.1220">
    <property type="match status" value="7"/>
</dbReference>
<comment type="caution">
    <text evidence="4">The sequence shown here is derived from an EMBL/GenBank/DDBJ whole genome shotgun (WGS) entry which is preliminary data.</text>
</comment>
<dbReference type="InterPro" id="IPR001119">
    <property type="entry name" value="SLH_dom"/>
</dbReference>
<dbReference type="Pfam" id="PF13205">
    <property type="entry name" value="Big_5"/>
    <property type="match status" value="3"/>
</dbReference>
<evidence type="ECO:0000313" key="4">
    <source>
        <dbReference type="EMBL" id="MBM7614803.1"/>
    </source>
</evidence>
<evidence type="ECO:0000256" key="2">
    <source>
        <dbReference type="ARBA" id="ARBA00022737"/>
    </source>
</evidence>
<sequence>MSAGERLEVMGLLKGDNGDLMLTQNLKRQEMIVMLARLLGQEEEAENYPLATNFTDVRGDYYGAVIGWAQAEGYTTGLGDGTFGFDQELTVAQTITFLLRALGYETTYAWDNRATLAVELGFVAEGADLTAKAARGFMAELTVAALYMTPVDGETALGTVLGYDGFEPVVEEPVVLAVKSVNSISQTTVHVGLEEAITVAPASTEFVVKDAAGTEVAVTSTGLKTAGEVVVLTTDEMSANAVYTLTYNGVDYKFVTIANETTKPQLTSAVALTNTTVKVTFTENVDENALNIANYAIEGLQILAAEYDVDVNNSPIKTSIVLTTATQTQGTIYKLVVTNVTDMVGNVINADNDEAQFGGLAADTTKPQLTSAVALTNTTIQLTFNENMDELTAENIANYAIEGLQILSAERQTNKAVVVLTTVEQTQGTIYKVVVTNVTDASGNIINADNDEAQFGGLAADTTKPQLASAVGLTNTSVRLTFNENMNKETIENIANYAIEGLTVVAAKQDSTNKAIVELTTSAQVQGTIYKVVVTNVTDVSGNVINTDNDEFSFGGLATDTTKPTVVSAVAGSATTVKVTFSEIMDDVTAKQAYNYYLGTELGYPSAVAKDTVVTNGTVWVLTTKTQESKVYTVDVTGIKDKSGNVVDEDNDTATFGGLGTADTTAPKVSSAVALNKQEIKITFNEKIDAATVANTDFAFAVLSGTETATTRVGVVGTPDAVVVASDKMSATVAFQTAELTSGVIYRVTVATINDANGVAIAAANHTADFAGINAANEAPKVTSIIAIDNRTLKVTFSEKVTGAQNLVFADFNFSPAYAGALNDAVLATDGMSATYYFDNSATFTAGTVYTVQILNTGVAKITDQFALDTLATKTGQTYAEANFAGVSSAPAAVKIAAVTAVDTNTIDITFNKEIGLNSTINTGLIEAINLSNGSVFNNSTIQLVRLEGTDNNKVRVFFDVDNTLFTAGNLYQVKLVEAQIVDNNGTAMLAANDSAVFAAVSTANPAPKMVNASHATATTVKVTFSEAIVLNDSFNHFTLSAGNVTAASVSADGKTVTLTVDSLPAQGTLVTVTAAATAGPADITDEAGVANTDYTKTVQFVVQ</sequence>
<keyword evidence="1" id="KW-0732">Signal</keyword>
<keyword evidence="5" id="KW-1185">Reference proteome</keyword>
<gene>
    <name evidence="4" type="ORF">JOC73_001317</name>
</gene>
<evidence type="ECO:0000256" key="1">
    <source>
        <dbReference type="ARBA" id="ARBA00022729"/>
    </source>
</evidence>
<name>A0ABS2NPD1_9FIRM</name>
<dbReference type="Proteomes" id="UP001314796">
    <property type="component" value="Unassembled WGS sequence"/>
</dbReference>
<dbReference type="PROSITE" id="PS51272">
    <property type="entry name" value="SLH"/>
    <property type="match status" value="1"/>
</dbReference>
<organism evidence="4 5">
    <name type="scientific">Alkaliphilus hydrothermalis</name>
    <dbReference type="NCBI Taxonomy" id="1482730"/>
    <lineage>
        <taxon>Bacteria</taxon>
        <taxon>Bacillati</taxon>
        <taxon>Bacillota</taxon>
        <taxon>Clostridia</taxon>
        <taxon>Peptostreptococcales</taxon>
        <taxon>Natronincolaceae</taxon>
        <taxon>Alkaliphilus</taxon>
    </lineage>
</organism>
<protein>
    <recommendedName>
        <fullName evidence="3">SLH domain-containing protein</fullName>
    </recommendedName>
</protein>